<gene>
    <name evidence="1" type="ORF">K0M31_001608</name>
</gene>
<evidence type="ECO:0000313" key="1">
    <source>
        <dbReference type="EMBL" id="KAK1137081.1"/>
    </source>
</evidence>
<evidence type="ECO:0000313" key="2">
    <source>
        <dbReference type="Proteomes" id="UP001177670"/>
    </source>
</evidence>
<organism evidence="1 2">
    <name type="scientific">Melipona bicolor</name>
    <dbReference type="NCBI Taxonomy" id="60889"/>
    <lineage>
        <taxon>Eukaryota</taxon>
        <taxon>Metazoa</taxon>
        <taxon>Ecdysozoa</taxon>
        <taxon>Arthropoda</taxon>
        <taxon>Hexapoda</taxon>
        <taxon>Insecta</taxon>
        <taxon>Pterygota</taxon>
        <taxon>Neoptera</taxon>
        <taxon>Endopterygota</taxon>
        <taxon>Hymenoptera</taxon>
        <taxon>Apocrita</taxon>
        <taxon>Aculeata</taxon>
        <taxon>Apoidea</taxon>
        <taxon>Anthophila</taxon>
        <taxon>Apidae</taxon>
        <taxon>Melipona</taxon>
    </lineage>
</organism>
<protein>
    <submittedName>
        <fullName evidence="1">Uncharacterized protein</fullName>
    </submittedName>
</protein>
<keyword evidence="2" id="KW-1185">Reference proteome</keyword>
<reference evidence="1" key="1">
    <citation type="submission" date="2021-10" db="EMBL/GenBank/DDBJ databases">
        <title>Melipona bicolor Genome sequencing and assembly.</title>
        <authorList>
            <person name="Araujo N.S."/>
            <person name="Arias M.C."/>
        </authorList>
    </citation>
    <scope>NUCLEOTIDE SEQUENCE</scope>
    <source>
        <strain evidence="1">USP_2M_L1-L4_2017</strain>
        <tissue evidence="1">Whole body</tissue>
    </source>
</reference>
<dbReference type="EMBL" id="JAHYIQ010000001">
    <property type="protein sequence ID" value="KAK1137081.1"/>
    <property type="molecule type" value="Genomic_DNA"/>
</dbReference>
<comment type="caution">
    <text evidence="1">The sequence shown here is derived from an EMBL/GenBank/DDBJ whole genome shotgun (WGS) entry which is preliminary data.</text>
</comment>
<name>A0AA40GFV1_9HYME</name>
<dbReference type="AlphaFoldDB" id="A0AA40GFV1"/>
<proteinExistence type="predicted"/>
<accession>A0AA40GFV1</accession>
<dbReference type="Proteomes" id="UP001177670">
    <property type="component" value="Unassembled WGS sequence"/>
</dbReference>
<sequence>MSNVQSFGIKHSQNGIQGFSIICTTEFLAFQVQLQGENTFHEVPKILQTMDHNGMLCHASRFGFLFDYTNMR</sequence>